<evidence type="ECO:0000256" key="2">
    <source>
        <dbReference type="SAM" id="Phobius"/>
    </source>
</evidence>
<dbReference type="InterPro" id="IPR050400">
    <property type="entry name" value="Bact_Cytoskel_RodZ"/>
</dbReference>
<dbReference type="EMBL" id="JAYJLD010000020">
    <property type="protein sequence ID" value="MEB3102636.1"/>
    <property type="molecule type" value="Genomic_DNA"/>
</dbReference>
<dbReference type="Proteomes" id="UP001310386">
    <property type="component" value="Unassembled WGS sequence"/>
</dbReference>
<keyword evidence="2" id="KW-1133">Transmembrane helix</keyword>
<dbReference type="InterPro" id="IPR010982">
    <property type="entry name" value="Lambda_DNA-bd_dom_sf"/>
</dbReference>
<evidence type="ECO:0000256" key="1">
    <source>
        <dbReference type="SAM" id="MobiDB-lite"/>
    </source>
</evidence>
<organism evidence="4 5">
    <name type="scientific">Ferviditalea candida</name>
    <dbReference type="NCBI Taxonomy" id="3108399"/>
    <lineage>
        <taxon>Bacteria</taxon>
        <taxon>Bacillati</taxon>
        <taxon>Bacillota</taxon>
        <taxon>Bacilli</taxon>
        <taxon>Bacillales</taxon>
        <taxon>Paenibacillaceae</taxon>
        <taxon>Ferviditalea</taxon>
    </lineage>
</organism>
<sequence length="285" mass="31897">MSDLGNLLRKARTEKGISIDELQEITKIRKRYLEAIEAGDYKILPGNFYVRAFIKTYAETVGLNPDEVLRLYQNELPPQYPEQFVEPIRRKKTRTGNTEKFSRWTSLVLVIAFPLLIAGIIYYFFFHSTEGQKAVENEPPLTQQSANPGNEPAVPSPAPTATPAPTPTPQQPASEIKFIRSSGNTEYYEVRNSRELNVEVKLIGDMCWMEIINGDINGKSIDQLTFKSDKEPKSKTWTVAGSAFLNIGRANAVELTVNGIPINLGTNPNPKRFQFDLAASSQSAQ</sequence>
<dbReference type="CDD" id="cd00093">
    <property type="entry name" value="HTH_XRE"/>
    <property type="match status" value="1"/>
</dbReference>
<evidence type="ECO:0000313" key="4">
    <source>
        <dbReference type="EMBL" id="MEB3102636.1"/>
    </source>
</evidence>
<feature type="compositionally biased region" description="Pro residues" evidence="1">
    <location>
        <begin position="154"/>
        <end position="170"/>
    </location>
</feature>
<proteinExistence type="predicted"/>
<evidence type="ECO:0000313" key="5">
    <source>
        <dbReference type="Proteomes" id="UP001310386"/>
    </source>
</evidence>
<evidence type="ECO:0000259" key="3">
    <source>
        <dbReference type="SMART" id="SM00530"/>
    </source>
</evidence>
<dbReference type="Gene3D" id="1.10.260.40">
    <property type="entry name" value="lambda repressor-like DNA-binding domains"/>
    <property type="match status" value="1"/>
</dbReference>
<gene>
    <name evidence="4" type="ORF">VF724_13275</name>
</gene>
<dbReference type="Pfam" id="PF13413">
    <property type="entry name" value="HTH_25"/>
    <property type="match status" value="1"/>
</dbReference>
<dbReference type="InterPro" id="IPR025194">
    <property type="entry name" value="RodZ-like_C"/>
</dbReference>
<dbReference type="PANTHER" id="PTHR34475:SF1">
    <property type="entry name" value="CYTOSKELETON PROTEIN RODZ"/>
    <property type="match status" value="1"/>
</dbReference>
<protein>
    <submittedName>
        <fullName evidence="4">RodZ domain-containing protein</fullName>
    </submittedName>
</protein>
<feature type="transmembrane region" description="Helical" evidence="2">
    <location>
        <begin position="104"/>
        <end position="125"/>
    </location>
</feature>
<dbReference type="RefSeq" id="WP_371754757.1">
    <property type="nucleotide sequence ID" value="NZ_JAYJLD010000020.1"/>
</dbReference>
<keyword evidence="5" id="KW-1185">Reference proteome</keyword>
<dbReference type="Pfam" id="PF13464">
    <property type="entry name" value="RodZ_C"/>
    <property type="match status" value="1"/>
</dbReference>
<dbReference type="SUPFAM" id="SSF47413">
    <property type="entry name" value="lambda repressor-like DNA-binding domains"/>
    <property type="match status" value="1"/>
</dbReference>
<dbReference type="SMART" id="SM00530">
    <property type="entry name" value="HTH_XRE"/>
    <property type="match status" value="1"/>
</dbReference>
<name>A0ABU5ZMX0_9BACL</name>
<keyword evidence="2" id="KW-0472">Membrane</keyword>
<dbReference type="PANTHER" id="PTHR34475">
    <property type="match status" value="1"/>
</dbReference>
<reference evidence="4" key="1">
    <citation type="submission" date="2023-12" db="EMBL/GenBank/DDBJ databases">
        <title>Fervidustalea candida gen. nov., sp. nov., a novel member of the family Paenibacillaceae isolated from a geothermal area.</title>
        <authorList>
            <person name="Li W.-J."/>
            <person name="Jiao J.-Y."/>
            <person name="Chen Y."/>
        </authorList>
    </citation>
    <scope>NUCLEOTIDE SEQUENCE</scope>
    <source>
        <strain evidence="4">SYSU GA230002</strain>
    </source>
</reference>
<comment type="caution">
    <text evidence="4">The sequence shown here is derived from an EMBL/GenBank/DDBJ whole genome shotgun (WGS) entry which is preliminary data.</text>
</comment>
<dbReference type="InterPro" id="IPR001387">
    <property type="entry name" value="Cro/C1-type_HTH"/>
</dbReference>
<feature type="region of interest" description="Disordered" evidence="1">
    <location>
        <begin position="135"/>
        <end position="173"/>
    </location>
</feature>
<keyword evidence="2" id="KW-0812">Transmembrane</keyword>
<accession>A0ABU5ZMX0</accession>
<feature type="domain" description="HTH cro/C1-type" evidence="3">
    <location>
        <begin position="7"/>
        <end position="68"/>
    </location>
</feature>